<proteinExistence type="predicted"/>
<evidence type="ECO:0000313" key="1">
    <source>
        <dbReference type="Proteomes" id="UP000887565"/>
    </source>
</evidence>
<organism evidence="1 2">
    <name type="scientific">Romanomermis culicivorax</name>
    <name type="common">Nematode worm</name>
    <dbReference type="NCBI Taxonomy" id="13658"/>
    <lineage>
        <taxon>Eukaryota</taxon>
        <taxon>Metazoa</taxon>
        <taxon>Ecdysozoa</taxon>
        <taxon>Nematoda</taxon>
        <taxon>Enoplea</taxon>
        <taxon>Dorylaimia</taxon>
        <taxon>Mermithida</taxon>
        <taxon>Mermithoidea</taxon>
        <taxon>Mermithidae</taxon>
        <taxon>Romanomermis</taxon>
    </lineage>
</organism>
<evidence type="ECO:0000313" key="2">
    <source>
        <dbReference type="WBParaSite" id="nRc.2.0.1.t40768-RA"/>
    </source>
</evidence>
<accession>A0A915KT12</accession>
<dbReference type="AlphaFoldDB" id="A0A915KT12"/>
<dbReference type="WBParaSite" id="nRc.2.0.1.t40768-RA">
    <property type="protein sequence ID" value="nRc.2.0.1.t40768-RA"/>
    <property type="gene ID" value="nRc.2.0.1.g40768"/>
</dbReference>
<sequence>MDGEKYYFMMMERAYNMRRTETLLVIKNGFQCLFLHEWRREHVINHYYHFLSLVENIHGLTHIGSMRVDTHLSDKQCLPFTGNFVCIACRLMTKTE</sequence>
<name>A0A915KT12_ROMCU</name>
<protein>
    <submittedName>
        <fullName evidence="2">Uncharacterized protein</fullName>
    </submittedName>
</protein>
<dbReference type="Proteomes" id="UP000887565">
    <property type="component" value="Unplaced"/>
</dbReference>
<reference evidence="2" key="1">
    <citation type="submission" date="2022-11" db="UniProtKB">
        <authorList>
            <consortium name="WormBaseParasite"/>
        </authorList>
    </citation>
    <scope>IDENTIFICATION</scope>
</reference>
<keyword evidence="1" id="KW-1185">Reference proteome</keyword>